<dbReference type="CDD" id="cd01949">
    <property type="entry name" value="GGDEF"/>
    <property type="match status" value="1"/>
</dbReference>
<dbReference type="GO" id="GO:0043709">
    <property type="term" value="P:cell adhesion involved in single-species biofilm formation"/>
    <property type="evidence" value="ECO:0007669"/>
    <property type="project" value="TreeGrafter"/>
</dbReference>
<dbReference type="GO" id="GO:0052621">
    <property type="term" value="F:diguanylate cyclase activity"/>
    <property type="evidence" value="ECO:0007669"/>
    <property type="project" value="UniProtKB-EC"/>
</dbReference>
<feature type="transmembrane region" description="Helical" evidence="4">
    <location>
        <begin position="145"/>
        <end position="173"/>
    </location>
</feature>
<dbReference type="InterPro" id="IPR050469">
    <property type="entry name" value="Diguanylate_Cyclase"/>
</dbReference>
<gene>
    <name evidence="6" type="ORF">MED92_17893</name>
</gene>
<dbReference type="PANTHER" id="PTHR45138:SF9">
    <property type="entry name" value="DIGUANYLATE CYCLASE DGCM-RELATED"/>
    <property type="match status" value="1"/>
</dbReference>
<dbReference type="InterPro" id="IPR043128">
    <property type="entry name" value="Rev_trsase/Diguanyl_cyclase"/>
</dbReference>
<dbReference type="PANTHER" id="PTHR45138">
    <property type="entry name" value="REGULATORY COMPONENTS OF SENSORY TRANSDUCTION SYSTEM"/>
    <property type="match status" value="1"/>
</dbReference>
<evidence type="ECO:0000313" key="6">
    <source>
        <dbReference type="EMBL" id="EAR61403.1"/>
    </source>
</evidence>
<dbReference type="SUPFAM" id="SSF55073">
    <property type="entry name" value="Nucleotide cyclase"/>
    <property type="match status" value="1"/>
</dbReference>
<comment type="catalytic activity">
    <reaction evidence="3">
        <text>2 GTP = 3',3'-c-di-GMP + 2 diphosphate</text>
        <dbReference type="Rhea" id="RHEA:24898"/>
        <dbReference type="ChEBI" id="CHEBI:33019"/>
        <dbReference type="ChEBI" id="CHEBI:37565"/>
        <dbReference type="ChEBI" id="CHEBI:58805"/>
        <dbReference type="EC" id="2.7.7.65"/>
    </reaction>
</comment>
<keyword evidence="4" id="KW-1133">Transmembrane helix</keyword>
<evidence type="ECO:0000259" key="5">
    <source>
        <dbReference type="PROSITE" id="PS50887"/>
    </source>
</evidence>
<dbReference type="FunFam" id="3.30.70.270:FF:000001">
    <property type="entry name" value="Diguanylate cyclase domain protein"/>
    <property type="match status" value="1"/>
</dbReference>
<evidence type="ECO:0000256" key="2">
    <source>
        <dbReference type="ARBA" id="ARBA00012528"/>
    </source>
</evidence>
<dbReference type="InterPro" id="IPR029787">
    <property type="entry name" value="Nucleotide_cyclase"/>
</dbReference>
<keyword evidence="7" id="KW-1185">Reference proteome</keyword>
<feature type="domain" description="GGDEF" evidence="5">
    <location>
        <begin position="252"/>
        <end position="385"/>
    </location>
</feature>
<keyword evidence="4" id="KW-0812">Transmembrane</keyword>
<evidence type="ECO:0000313" key="7">
    <source>
        <dbReference type="Proteomes" id="UP000002171"/>
    </source>
</evidence>
<accession>A0A7U8C4Q3</accession>
<proteinExistence type="predicted"/>
<sequence length="385" mass="42835">MSVSSALVKNKKKNITSSLEVMLIETLLDVSRGKRHSRYFNQTRSHFLFRRIRIIALLLALVQPAWVLVDYLLLPQDMLQSIAIARAGAALGCIALALWGFKRYNMKLAQLRLILLVVILSAFQTVSSSMLIGHGYESNVAGYHFFPFMIMTMMAVFPLSILEAVGYTAFILVIEYATQLVRGTAGSVEGINSLWLLGVLGLIAGWAAVNQLNMLLGLYRQATRDPLTGLANRRQAMEQLSGDMKLMREKSKPLSVLLFDLDKFKSFNDTYGHAAGDIVLQRFAKVMRKFARKRLDLVCRYGGEEFLMVLPGLDAEQAGEVAEKIRLACYDEQVKTPTGERIGFTTSIGVAELKAEDTIDSLLQHSDDALYEAKGTGRDKVKIAD</sequence>
<feature type="transmembrane region" description="Helical" evidence="4">
    <location>
        <begin position="54"/>
        <end position="73"/>
    </location>
</feature>
<protein>
    <recommendedName>
        <fullName evidence="2">diguanylate cyclase</fullName>
        <ecNumber evidence="2">2.7.7.65</ecNumber>
    </recommendedName>
</protein>
<comment type="caution">
    <text evidence="6">The sequence shown here is derived from an EMBL/GenBank/DDBJ whole genome shotgun (WGS) entry which is preliminary data.</text>
</comment>
<dbReference type="Pfam" id="PF00990">
    <property type="entry name" value="GGDEF"/>
    <property type="match status" value="1"/>
</dbReference>
<dbReference type="NCBIfam" id="TIGR00254">
    <property type="entry name" value="GGDEF"/>
    <property type="match status" value="1"/>
</dbReference>
<feature type="transmembrane region" description="Helical" evidence="4">
    <location>
        <begin position="113"/>
        <end position="133"/>
    </location>
</feature>
<dbReference type="PROSITE" id="PS50887">
    <property type="entry name" value="GGDEF"/>
    <property type="match status" value="1"/>
</dbReference>
<feature type="transmembrane region" description="Helical" evidence="4">
    <location>
        <begin position="79"/>
        <end position="101"/>
    </location>
</feature>
<evidence type="ECO:0000256" key="1">
    <source>
        <dbReference type="ARBA" id="ARBA00001946"/>
    </source>
</evidence>
<dbReference type="Gene3D" id="3.30.70.270">
    <property type="match status" value="1"/>
</dbReference>
<dbReference type="EMBL" id="AAOW01000008">
    <property type="protein sequence ID" value="EAR61403.1"/>
    <property type="molecule type" value="Genomic_DNA"/>
</dbReference>
<organism evidence="6 7">
    <name type="scientific">Neptuniibacter caesariensis</name>
    <dbReference type="NCBI Taxonomy" id="207954"/>
    <lineage>
        <taxon>Bacteria</taxon>
        <taxon>Pseudomonadati</taxon>
        <taxon>Pseudomonadota</taxon>
        <taxon>Gammaproteobacteria</taxon>
        <taxon>Oceanospirillales</taxon>
        <taxon>Oceanospirillaceae</taxon>
        <taxon>Neptuniibacter</taxon>
    </lineage>
</organism>
<keyword evidence="4" id="KW-0472">Membrane</keyword>
<dbReference type="Proteomes" id="UP000002171">
    <property type="component" value="Unassembled WGS sequence"/>
</dbReference>
<dbReference type="GO" id="GO:0005886">
    <property type="term" value="C:plasma membrane"/>
    <property type="evidence" value="ECO:0007669"/>
    <property type="project" value="TreeGrafter"/>
</dbReference>
<comment type="cofactor">
    <cofactor evidence="1">
        <name>Mg(2+)</name>
        <dbReference type="ChEBI" id="CHEBI:18420"/>
    </cofactor>
</comment>
<name>A0A7U8C4Q3_NEPCE</name>
<feature type="transmembrane region" description="Helical" evidence="4">
    <location>
        <begin position="194"/>
        <end position="219"/>
    </location>
</feature>
<dbReference type="AlphaFoldDB" id="A0A7U8C4Q3"/>
<dbReference type="SMART" id="SM00267">
    <property type="entry name" value="GGDEF"/>
    <property type="match status" value="1"/>
</dbReference>
<dbReference type="GO" id="GO:1902201">
    <property type="term" value="P:negative regulation of bacterial-type flagellum-dependent cell motility"/>
    <property type="evidence" value="ECO:0007669"/>
    <property type="project" value="TreeGrafter"/>
</dbReference>
<dbReference type="EC" id="2.7.7.65" evidence="2"/>
<evidence type="ECO:0000256" key="3">
    <source>
        <dbReference type="ARBA" id="ARBA00034247"/>
    </source>
</evidence>
<dbReference type="RefSeq" id="WP_007021305.1">
    <property type="nucleotide sequence ID" value="NZ_CH724125.1"/>
</dbReference>
<dbReference type="InterPro" id="IPR000160">
    <property type="entry name" value="GGDEF_dom"/>
</dbReference>
<reference evidence="6 7" key="1">
    <citation type="submission" date="2006-02" db="EMBL/GenBank/DDBJ databases">
        <authorList>
            <person name="Pinhassi J."/>
            <person name="Pedros-Alio C."/>
            <person name="Ferriera S."/>
            <person name="Johnson J."/>
            <person name="Kravitz S."/>
            <person name="Halpern A."/>
            <person name="Remington K."/>
            <person name="Beeson K."/>
            <person name="Tran B."/>
            <person name="Rogers Y.-H."/>
            <person name="Friedman R."/>
            <person name="Venter J.C."/>
        </authorList>
    </citation>
    <scope>NUCLEOTIDE SEQUENCE [LARGE SCALE GENOMIC DNA]</scope>
    <source>
        <strain evidence="6 7">MED92</strain>
    </source>
</reference>
<evidence type="ECO:0000256" key="4">
    <source>
        <dbReference type="SAM" id="Phobius"/>
    </source>
</evidence>